<dbReference type="PANTHER" id="PTHR44472:SF1">
    <property type="entry name" value="DDB1 AND CUL4 ASSOCIATED FACTOR 4"/>
    <property type="match status" value="1"/>
</dbReference>
<evidence type="ECO:0000256" key="2">
    <source>
        <dbReference type="ARBA" id="ARBA00022737"/>
    </source>
</evidence>
<dbReference type="SUPFAM" id="SSF101908">
    <property type="entry name" value="Putative isomerase YbhE"/>
    <property type="match status" value="1"/>
</dbReference>
<dbReference type="OrthoDB" id="128867at2759"/>
<gene>
    <name evidence="4" type="ORF">FIBSPDRAFT_744618</name>
</gene>
<sequence>MRDLPGLYWDAERNRYFPVGTRPAASLATASQPAVARPQRSLREFKSSGGASTSSKTGFQAPMSSNRKRASGSWGANERLKGSVFAVQTRRCARELLCAQLACTSRVTKIPMPDPAHSSITAFKTVTVNDCTKIFYGDTNGWLYSYTGRAGDTPECEFWARELNLMSEISSMCISDSRCVATSFGPSPKILVQELASTNTSILSPGKSEVHDIWSSHLRGRGLALGANKKAIFLKDLDTSRSIQVLDTQSDVFAVEQQENLVYTGARNGSIARFDTRADDPNGQRLLNGFSNAQGVNSITKLHIVRDWQLVVANINGCVRLASYDLRFVRGSTPLLMFTGHVNSYSTKLALTVDPSENFLFAAGQDKCIRAWSLQTGEGLIPPSAPKRGSGDNPFSTVFSQPIAAMQVTEERNELLLWAASDKDLYRYHLGQQGH</sequence>
<dbReference type="AlphaFoldDB" id="A0A166HJ00"/>
<evidence type="ECO:0000256" key="3">
    <source>
        <dbReference type="SAM" id="MobiDB-lite"/>
    </source>
</evidence>
<keyword evidence="2" id="KW-0677">Repeat</keyword>
<protein>
    <recommendedName>
        <fullName evidence="6">WD40 repeat-like protein</fullName>
    </recommendedName>
</protein>
<dbReference type="Proteomes" id="UP000076532">
    <property type="component" value="Unassembled WGS sequence"/>
</dbReference>
<organism evidence="4 5">
    <name type="scientific">Athelia psychrophila</name>
    <dbReference type="NCBI Taxonomy" id="1759441"/>
    <lineage>
        <taxon>Eukaryota</taxon>
        <taxon>Fungi</taxon>
        <taxon>Dikarya</taxon>
        <taxon>Basidiomycota</taxon>
        <taxon>Agaricomycotina</taxon>
        <taxon>Agaricomycetes</taxon>
        <taxon>Agaricomycetidae</taxon>
        <taxon>Atheliales</taxon>
        <taxon>Atheliaceae</taxon>
        <taxon>Athelia</taxon>
    </lineage>
</organism>
<accession>A0A166HJ00</accession>
<keyword evidence="5" id="KW-1185">Reference proteome</keyword>
<dbReference type="PANTHER" id="PTHR44472">
    <property type="entry name" value="DDB1- AND CUL4-ASSOCIATED FACTOR 4-RELATED"/>
    <property type="match status" value="1"/>
</dbReference>
<keyword evidence="1" id="KW-0853">WD repeat</keyword>
<reference evidence="4 5" key="1">
    <citation type="journal article" date="2016" name="Mol. Biol. Evol.">
        <title>Comparative Genomics of Early-Diverging Mushroom-Forming Fungi Provides Insights into the Origins of Lignocellulose Decay Capabilities.</title>
        <authorList>
            <person name="Nagy L.G."/>
            <person name="Riley R."/>
            <person name="Tritt A."/>
            <person name="Adam C."/>
            <person name="Daum C."/>
            <person name="Floudas D."/>
            <person name="Sun H."/>
            <person name="Yadav J.S."/>
            <person name="Pangilinan J."/>
            <person name="Larsson K.H."/>
            <person name="Matsuura K."/>
            <person name="Barry K."/>
            <person name="Labutti K."/>
            <person name="Kuo R."/>
            <person name="Ohm R.A."/>
            <person name="Bhattacharya S.S."/>
            <person name="Shirouzu T."/>
            <person name="Yoshinaga Y."/>
            <person name="Martin F.M."/>
            <person name="Grigoriev I.V."/>
            <person name="Hibbett D.S."/>
        </authorList>
    </citation>
    <scope>NUCLEOTIDE SEQUENCE [LARGE SCALE GENOMIC DNA]</scope>
    <source>
        <strain evidence="4 5">CBS 109695</strain>
    </source>
</reference>
<dbReference type="Gene3D" id="2.130.10.10">
    <property type="entry name" value="YVTN repeat-like/Quinoprotein amine dehydrogenase"/>
    <property type="match status" value="1"/>
</dbReference>
<dbReference type="Pfam" id="PF23761">
    <property type="entry name" value="Beta-prop_DCAF4"/>
    <property type="match status" value="1"/>
</dbReference>
<dbReference type="InterPro" id="IPR015943">
    <property type="entry name" value="WD40/YVTN_repeat-like_dom_sf"/>
</dbReference>
<evidence type="ECO:0008006" key="6">
    <source>
        <dbReference type="Google" id="ProtNLM"/>
    </source>
</evidence>
<dbReference type="InterPro" id="IPR052254">
    <property type="entry name" value="CUL4-DDB1_E3_ligase_receptor"/>
</dbReference>
<proteinExistence type="predicted"/>
<feature type="compositionally biased region" description="Low complexity" evidence="3">
    <location>
        <begin position="47"/>
        <end position="58"/>
    </location>
</feature>
<evidence type="ECO:0000256" key="1">
    <source>
        <dbReference type="ARBA" id="ARBA00022574"/>
    </source>
</evidence>
<dbReference type="GO" id="GO:0080008">
    <property type="term" value="C:Cul4-RING E3 ubiquitin ligase complex"/>
    <property type="evidence" value="ECO:0007669"/>
    <property type="project" value="TreeGrafter"/>
</dbReference>
<dbReference type="EMBL" id="KV417568">
    <property type="protein sequence ID" value="KZP18908.1"/>
    <property type="molecule type" value="Genomic_DNA"/>
</dbReference>
<dbReference type="STRING" id="436010.A0A166HJ00"/>
<feature type="region of interest" description="Disordered" evidence="3">
    <location>
        <begin position="27"/>
        <end position="74"/>
    </location>
</feature>
<evidence type="ECO:0000313" key="4">
    <source>
        <dbReference type="EMBL" id="KZP18908.1"/>
    </source>
</evidence>
<evidence type="ECO:0000313" key="5">
    <source>
        <dbReference type="Proteomes" id="UP000076532"/>
    </source>
</evidence>
<name>A0A166HJ00_9AGAM</name>